<protein>
    <submittedName>
        <fullName evidence="1">Uncharacterized protein</fullName>
    </submittedName>
</protein>
<dbReference type="Proteomes" id="UP000324705">
    <property type="component" value="Chromosome 2B"/>
</dbReference>
<accession>A0A9R1RM69</accession>
<organism evidence="1 2">
    <name type="scientific">Triticum turgidum subsp. durum</name>
    <name type="common">Durum wheat</name>
    <name type="synonym">Triticum durum</name>
    <dbReference type="NCBI Taxonomy" id="4567"/>
    <lineage>
        <taxon>Eukaryota</taxon>
        <taxon>Viridiplantae</taxon>
        <taxon>Streptophyta</taxon>
        <taxon>Embryophyta</taxon>
        <taxon>Tracheophyta</taxon>
        <taxon>Spermatophyta</taxon>
        <taxon>Magnoliopsida</taxon>
        <taxon>Liliopsida</taxon>
        <taxon>Poales</taxon>
        <taxon>Poaceae</taxon>
        <taxon>BOP clade</taxon>
        <taxon>Pooideae</taxon>
        <taxon>Triticodae</taxon>
        <taxon>Triticeae</taxon>
        <taxon>Triticinae</taxon>
        <taxon>Triticum</taxon>
    </lineage>
</organism>
<evidence type="ECO:0000313" key="2">
    <source>
        <dbReference type="Proteomes" id="UP000324705"/>
    </source>
</evidence>
<dbReference type="Gramene" id="TRITD2Bv1G126860.1">
    <property type="protein sequence ID" value="TRITD2Bv1G126860.1"/>
    <property type="gene ID" value="TRITD2Bv1G126860"/>
</dbReference>
<name>A0A9R1RM69_TRITD</name>
<gene>
    <name evidence="1" type="ORF">TRITD_2Bv1G126860</name>
</gene>
<sequence length="119" mass="13828">MAQRPRWQERQQLARLCDLVADSLLPHLEPEPLATRRPQLTREEERRILVALSRVNKAIRGWDDDEVDDGEQGRAWDQIVSCSEAHSCCLPPDYHFDDGFSCLTNIISIVVYNEDIVYY</sequence>
<dbReference type="AlphaFoldDB" id="A0A9R1RM69"/>
<proteinExistence type="predicted"/>
<reference evidence="1 2" key="1">
    <citation type="submission" date="2017-09" db="EMBL/GenBank/DDBJ databases">
        <authorList>
            <consortium name="International Durum Wheat Genome Sequencing Consortium (IDWGSC)"/>
            <person name="Milanesi L."/>
        </authorList>
    </citation>
    <scope>NUCLEOTIDE SEQUENCE [LARGE SCALE GENOMIC DNA]</scope>
    <source>
        <strain evidence="2">cv. Svevo</strain>
    </source>
</reference>
<dbReference type="EMBL" id="LT934114">
    <property type="protein sequence ID" value="VAH46457.1"/>
    <property type="molecule type" value="Genomic_DNA"/>
</dbReference>
<evidence type="ECO:0000313" key="1">
    <source>
        <dbReference type="EMBL" id="VAH46457.1"/>
    </source>
</evidence>
<keyword evidence="2" id="KW-1185">Reference proteome</keyword>